<evidence type="ECO:0000256" key="1">
    <source>
        <dbReference type="SAM" id="MobiDB-lite"/>
    </source>
</evidence>
<dbReference type="OrthoDB" id="204947at2157"/>
<dbReference type="Pfam" id="PF24460">
    <property type="entry name" value="DUF7575"/>
    <property type="match status" value="1"/>
</dbReference>
<dbReference type="InterPro" id="IPR055997">
    <property type="entry name" value="DUF7575"/>
</dbReference>
<evidence type="ECO:0000259" key="3">
    <source>
        <dbReference type="Pfam" id="PF24460"/>
    </source>
</evidence>
<dbReference type="AlphaFoldDB" id="A0A1H3DFC8"/>
<dbReference type="EMBL" id="FNPB01000001">
    <property type="protein sequence ID" value="SDX64389.1"/>
    <property type="molecule type" value="Genomic_DNA"/>
</dbReference>
<reference evidence="5" key="1">
    <citation type="submission" date="2016-10" db="EMBL/GenBank/DDBJ databases">
        <authorList>
            <person name="Varghese N."/>
            <person name="Submissions S."/>
        </authorList>
    </citation>
    <scope>NUCLEOTIDE SEQUENCE [LARGE SCALE GENOMIC DNA]</scope>
    <source>
        <strain evidence="5">CGMCC 1.10118</strain>
    </source>
</reference>
<evidence type="ECO:0000256" key="2">
    <source>
        <dbReference type="SAM" id="Phobius"/>
    </source>
</evidence>
<gene>
    <name evidence="4" type="ORF">SAMN04487946_101504</name>
</gene>
<organism evidence="4 5">
    <name type="scientific">Halobellus clavatus</name>
    <dbReference type="NCBI Taxonomy" id="660517"/>
    <lineage>
        <taxon>Archaea</taxon>
        <taxon>Methanobacteriati</taxon>
        <taxon>Methanobacteriota</taxon>
        <taxon>Stenosarchaea group</taxon>
        <taxon>Halobacteria</taxon>
        <taxon>Halobacteriales</taxon>
        <taxon>Haloferacaceae</taxon>
        <taxon>Halobellus</taxon>
    </lineage>
</organism>
<feature type="transmembrane region" description="Helical" evidence="2">
    <location>
        <begin position="65"/>
        <end position="84"/>
    </location>
</feature>
<feature type="domain" description="DUF7575" evidence="3">
    <location>
        <begin position="138"/>
        <end position="164"/>
    </location>
</feature>
<feature type="transmembrane region" description="Helical" evidence="2">
    <location>
        <begin position="34"/>
        <end position="53"/>
    </location>
</feature>
<dbReference type="RefSeq" id="WP_089764770.1">
    <property type="nucleotide sequence ID" value="NZ_FNPB01000001.1"/>
</dbReference>
<evidence type="ECO:0000313" key="5">
    <source>
        <dbReference type="Proteomes" id="UP000199170"/>
    </source>
</evidence>
<feature type="compositionally biased region" description="Polar residues" evidence="1">
    <location>
        <begin position="125"/>
        <end position="136"/>
    </location>
</feature>
<accession>A0A1H3DFC8</accession>
<keyword evidence="2" id="KW-1133">Transmembrane helix</keyword>
<protein>
    <recommendedName>
        <fullName evidence="3">DUF7575 domain-containing protein</fullName>
    </recommendedName>
</protein>
<keyword evidence="2" id="KW-0812">Transmembrane</keyword>
<sequence>MSGTQGKRPWLAALLGTLATGLGHFYLRRWGRGLGWFALAVLVSLFFVPADAAQTLLDGGGDPATLLPVFAIGVASVADAYLLARRGRTHAEGSAGPTAESGPRREPQEGQSSGAERSAGRDESSASTDPVESAGSTDGGTCPSCGKELDPDLDFCPWCTARLE</sequence>
<feature type="region of interest" description="Disordered" evidence="1">
    <location>
        <begin position="89"/>
        <end position="154"/>
    </location>
</feature>
<dbReference type="Proteomes" id="UP000199170">
    <property type="component" value="Unassembled WGS sequence"/>
</dbReference>
<evidence type="ECO:0000313" key="4">
    <source>
        <dbReference type="EMBL" id="SDX64389.1"/>
    </source>
</evidence>
<proteinExistence type="predicted"/>
<keyword evidence="2" id="KW-0472">Membrane</keyword>
<feature type="transmembrane region" description="Helical" evidence="2">
    <location>
        <begin position="6"/>
        <end position="27"/>
    </location>
</feature>
<keyword evidence="5" id="KW-1185">Reference proteome</keyword>
<name>A0A1H3DFC8_9EURY</name>